<proteinExistence type="predicted"/>
<evidence type="ECO:0000256" key="2">
    <source>
        <dbReference type="ARBA" id="ARBA00022553"/>
    </source>
</evidence>
<dbReference type="SUPFAM" id="SSF47336">
    <property type="entry name" value="ACP-like"/>
    <property type="match status" value="1"/>
</dbReference>
<dbReference type="Pfam" id="PF02801">
    <property type="entry name" value="Ketoacyl-synt_C"/>
    <property type="match status" value="1"/>
</dbReference>
<dbReference type="Pfam" id="PF22621">
    <property type="entry name" value="CurL-like_PKS_C"/>
    <property type="match status" value="1"/>
</dbReference>
<dbReference type="RefSeq" id="WP_252427326.1">
    <property type="nucleotide sequence ID" value="NZ_JAMWMR010000025.1"/>
</dbReference>
<evidence type="ECO:0000259" key="7">
    <source>
        <dbReference type="PROSITE" id="PS50075"/>
    </source>
</evidence>
<dbReference type="InterPro" id="IPR016035">
    <property type="entry name" value="Acyl_Trfase/lysoPLipase"/>
</dbReference>
<dbReference type="SUPFAM" id="SSF52151">
    <property type="entry name" value="FabD/lysophospholipase-like"/>
    <property type="match status" value="1"/>
</dbReference>
<dbReference type="InterPro" id="IPR016039">
    <property type="entry name" value="Thiolase-like"/>
</dbReference>
<dbReference type="Pfam" id="PF00109">
    <property type="entry name" value="ketoacyl-synt"/>
    <property type="match status" value="1"/>
</dbReference>
<accession>A0ABT0ZJK6</accession>
<feature type="compositionally biased region" description="Basic and acidic residues" evidence="6">
    <location>
        <begin position="865"/>
        <end position="875"/>
    </location>
</feature>
<evidence type="ECO:0000313" key="10">
    <source>
        <dbReference type="Proteomes" id="UP001523219"/>
    </source>
</evidence>
<evidence type="ECO:0000259" key="8">
    <source>
        <dbReference type="PROSITE" id="PS52004"/>
    </source>
</evidence>
<dbReference type="PROSITE" id="PS00606">
    <property type="entry name" value="KS3_1"/>
    <property type="match status" value="1"/>
</dbReference>
<dbReference type="SMART" id="SM00823">
    <property type="entry name" value="PKS_PP"/>
    <property type="match status" value="1"/>
</dbReference>
<dbReference type="InterPro" id="IPR001227">
    <property type="entry name" value="Ac_transferase_dom_sf"/>
</dbReference>
<dbReference type="InterPro" id="IPR014043">
    <property type="entry name" value="Acyl_transferase_dom"/>
</dbReference>
<dbReference type="Gene3D" id="1.10.1200.10">
    <property type="entry name" value="ACP-like"/>
    <property type="match status" value="1"/>
</dbReference>
<dbReference type="Pfam" id="PF00698">
    <property type="entry name" value="Acyl_transf_1"/>
    <property type="match status" value="1"/>
</dbReference>
<evidence type="ECO:0000256" key="4">
    <source>
        <dbReference type="ARBA" id="ARBA00023194"/>
    </source>
</evidence>
<keyword evidence="2" id="KW-0597">Phosphoprotein</keyword>
<dbReference type="SUPFAM" id="SSF53901">
    <property type="entry name" value="Thiolase-like"/>
    <property type="match status" value="1"/>
</dbReference>
<dbReference type="PROSITE" id="PS00012">
    <property type="entry name" value="PHOSPHOPANTETHEINE"/>
    <property type="match status" value="1"/>
</dbReference>
<feature type="region of interest" description="Disordered" evidence="6">
    <location>
        <begin position="984"/>
        <end position="1009"/>
    </location>
</feature>
<dbReference type="InterPro" id="IPR050091">
    <property type="entry name" value="PKS_NRPS_Biosynth_Enz"/>
</dbReference>
<dbReference type="InterPro" id="IPR018201">
    <property type="entry name" value="Ketoacyl_synth_AS"/>
</dbReference>
<name>A0ABT0ZJK6_9ACTN</name>
<dbReference type="SMART" id="SM00825">
    <property type="entry name" value="PKS_KS"/>
    <property type="match status" value="1"/>
</dbReference>
<dbReference type="InterPro" id="IPR020841">
    <property type="entry name" value="PKS_Beta-ketoAc_synthase_dom"/>
</dbReference>
<evidence type="ECO:0000256" key="3">
    <source>
        <dbReference type="ARBA" id="ARBA00022679"/>
    </source>
</evidence>
<feature type="compositionally biased region" description="Acidic residues" evidence="6">
    <location>
        <begin position="987"/>
        <end position="1009"/>
    </location>
</feature>
<evidence type="ECO:0000313" key="9">
    <source>
        <dbReference type="EMBL" id="MCN9243775.1"/>
    </source>
</evidence>
<evidence type="ECO:0000256" key="1">
    <source>
        <dbReference type="ARBA" id="ARBA00022450"/>
    </source>
</evidence>
<keyword evidence="10" id="KW-1185">Reference proteome</keyword>
<keyword evidence="4" id="KW-0045">Antibiotic biosynthesis</keyword>
<dbReference type="InterPro" id="IPR014031">
    <property type="entry name" value="Ketoacyl_synth_C"/>
</dbReference>
<dbReference type="Pfam" id="PF00550">
    <property type="entry name" value="PP-binding"/>
    <property type="match status" value="1"/>
</dbReference>
<feature type="domain" description="Ketosynthase family 3 (KS3)" evidence="8">
    <location>
        <begin position="36"/>
        <end position="457"/>
    </location>
</feature>
<dbReference type="Proteomes" id="UP001523219">
    <property type="component" value="Unassembled WGS sequence"/>
</dbReference>
<dbReference type="SMART" id="SM00827">
    <property type="entry name" value="PKS_AT"/>
    <property type="match status" value="1"/>
</dbReference>
<gene>
    <name evidence="9" type="ORF">NGF19_23840</name>
</gene>
<protein>
    <submittedName>
        <fullName evidence="9">Type I polyketide synthase</fullName>
    </submittedName>
</protein>
<comment type="caution">
    <text evidence="9">The sequence shown here is derived from an EMBL/GenBank/DDBJ whole genome shotgun (WGS) entry which is preliminary data.</text>
</comment>
<evidence type="ECO:0000256" key="6">
    <source>
        <dbReference type="SAM" id="MobiDB-lite"/>
    </source>
</evidence>
<keyword evidence="1" id="KW-0596">Phosphopantetheine</keyword>
<dbReference type="PROSITE" id="PS52004">
    <property type="entry name" value="KS3_2"/>
    <property type="match status" value="1"/>
</dbReference>
<evidence type="ECO:0000256" key="5">
    <source>
        <dbReference type="ARBA" id="ARBA00023315"/>
    </source>
</evidence>
<keyword evidence="5" id="KW-0012">Acyltransferase</keyword>
<organism evidence="9 10">
    <name type="scientific">Streptomyces macrolidinus</name>
    <dbReference type="NCBI Taxonomy" id="2952607"/>
    <lineage>
        <taxon>Bacteria</taxon>
        <taxon>Bacillati</taxon>
        <taxon>Actinomycetota</taxon>
        <taxon>Actinomycetes</taxon>
        <taxon>Kitasatosporales</taxon>
        <taxon>Streptomycetaceae</taxon>
        <taxon>Streptomyces</taxon>
    </lineage>
</organism>
<dbReference type="InterPro" id="IPR036736">
    <property type="entry name" value="ACP-like_sf"/>
</dbReference>
<dbReference type="Gene3D" id="3.40.366.10">
    <property type="entry name" value="Malonyl-Coenzyme A Acyl Carrier Protein, domain 2"/>
    <property type="match status" value="1"/>
</dbReference>
<sequence length="1031" mass="110424">MSRPAAATTSSPVLKRALTAIDRLQRELEAARRGRTEPIAVVSVGCRFPGGVHDADSYWRLLADGVDAIREVPADRWDSDAYYHPQVGRPGKMTTKWGGFLDRIDEFDAAFFGISPREAEAMDPNQRLMLEVAWEALENAGYADLAGSRTGVFVGVINSDYGIQRFSRPDDLTPYAVTGTAHSIVSGRLAYLLDLRGPAVSIDTACSSSLLAVHLACQSLRTGDCDMALAGGVNVILSPLATIGFSQFGMMSPDGRCRTFDAGANGFVRGEGCGIVVLKRLSDAVAAGDEVLAVIRGGAVNQDGRSTGLTAPNVLSQRELLRRALETSGVEAGQVSYVEAHGTGTTLGDPIEVEALADVYPAAPGAEWHLGSVKTNFGHLEAAAGIAGLIKVVLALRHRSIPPHLHFERLNPHIALDRPPFAVPTELTEWTPRDGRRIAGVSAFGLSGTNVHLLVEEGPGRAPATADERRPLNVLALSARSEAGLRVLVERHRDRLGHAAQAPVADHCYSTNTGRSHFPHRLAVVGGSAAELDAALADVLDRSAPNAAVSTDGREPEVAFLYSGAGTERPGMAHVLYESAPVFQEALDRCHELLRGELEVPLLDVLFPKDPGAAHLDRPTLAQPALFAVQYALTELWRAWGVRPAAVFGHGAGEIAAARTAGVMSLEDALRLVTRRARLQLPPDSPTAQADLAPLRRLADEITQAPPRIPFVSGLDGALWPWDEAPDAEHWCRQSHRPVRFADAVSTLRSLGYTRFVEIGPDAALVDRIRAQQPGDELLTAPSLRAGEDDWRTVLATLAELYEHGTDVDWAGFDRGYSRTRVPVPTSPFVRTRHWYDAPAAPVATTAGDEADREETPVAEVRTTAGERTDARERTTASAADSSLLTREALLVLKEDERFDVLADHLARGVGAALGSGGGPRRRPGAATVEVGLDQPLLDLGLDSLMATGLRVQIRDRLGVTLPLVALLKGASVRRVAEQVLEHLGDDAETGTEEAPADDTEEAPADDTEALLAELKRLPEAEARALLEEGR</sequence>
<dbReference type="InterPro" id="IPR020806">
    <property type="entry name" value="PKS_PP-bd"/>
</dbReference>
<keyword evidence="3" id="KW-0808">Transferase</keyword>
<dbReference type="CDD" id="cd00833">
    <property type="entry name" value="PKS"/>
    <property type="match status" value="1"/>
</dbReference>
<dbReference type="InterPro" id="IPR006162">
    <property type="entry name" value="Ppantetheine_attach_site"/>
</dbReference>
<dbReference type="EMBL" id="JAMWMR010000025">
    <property type="protein sequence ID" value="MCN9243775.1"/>
    <property type="molecule type" value="Genomic_DNA"/>
</dbReference>
<feature type="region of interest" description="Disordered" evidence="6">
    <location>
        <begin position="842"/>
        <end position="880"/>
    </location>
</feature>
<dbReference type="PANTHER" id="PTHR43775:SF37">
    <property type="entry name" value="SI:DKEY-61P9.11"/>
    <property type="match status" value="1"/>
</dbReference>
<dbReference type="InterPro" id="IPR014030">
    <property type="entry name" value="Ketoacyl_synth_N"/>
</dbReference>
<dbReference type="PROSITE" id="PS50075">
    <property type="entry name" value="CARRIER"/>
    <property type="match status" value="1"/>
</dbReference>
<dbReference type="InterPro" id="IPR009081">
    <property type="entry name" value="PP-bd_ACP"/>
</dbReference>
<dbReference type="PANTHER" id="PTHR43775">
    <property type="entry name" value="FATTY ACID SYNTHASE"/>
    <property type="match status" value="1"/>
</dbReference>
<feature type="domain" description="Carrier" evidence="7">
    <location>
        <begin position="900"/>
        <end position="984"/>
    </location>
</feature>
<dbReference type="Gene3D" id="3.40.47.10">
    <property type="match status" value="1"/>
</dbReference>
<reference evidence="9 10" key="1">
    <citation type="submission" date="2022-05" db="EMBL/GenBank/DDBJ databases">
        <title>Streptomyces sp. nov. RY43-2 isolated from soil of a peat swamp forest.</title>
        <authorList>
            <person name="Kanchanasin P."/>
            <person name="Tanasupawat S."/>
            <person name="Phongsopitanun W."/>
        </authorList>
    </citation>
    <scope>NUCLEOTIDE SEQUENCE [LARGE SCALE GENOMIC DNA]</scope>
    <source>
        <strain evidence="9 10">RY43-2</strain>
    </source>
</reference>